<reference evidence="12" key="2">
    <citation type="submission" date="2019-02" db="EMBL/GenBank/DDBJ databases">
        <title>Granulicella sibirica sp. nov., a psychrotolerant acidobacterium isolated from an organic soil layer in forested tundra, West Siberia.</title>
        <authorList>
            <person name="Oshkin I.Y."/>
            <person name="Kulichevskaya I.S."/>
            <person name="Rijpstra W.I.C."/>
            <person name="Sinninghe Damste J.S."/>
            <person name="Rakitin A.L."/>
            <person name="Ravin N.V."/>
            <person name="Dedysh S.N."/>
        </authorList>
    </citation>
    <scope>NUCLEOTIDE SEQUENCE [LARGE SCALE GENOMIC DNA]</scope>
    <source>
        <strain evidence="12">AF10</strain>
    </source>
</reference>
<dbReference type="OrthoDB" id="9796100at2"/>
<evidence type="ECO:0000313" key="11">
    <source>
        <dbReference type="EMBL" id="RXH57422.1"/>
    </source>
</evidence>
<dbReference type="InterPro" id="IPR036890">
    <property type="entry name" value="HATPase_C_sf"/>
</dbReference>
<evidence type="ECO:0000256" key="6">
    <source>
        <dbReference type="ARBA" id="ARBA00022777"/>
    </source>
</evidence>
<dbReference type="Pfam" id="PF25487">
    <property type="entry name" value="ETR1_N"/>
    <property type="match status" value="1"/>
</dbReference>
<dbReference type="Pfam" id="PF02518">
    <property type="entry name" value="HATPase_c"/>
    <property type="match status" value="1"/>
</dbReference>
<dbReference type="AlphaFoldDB" id="A0A4Q0T3D7"/>
<evidence type="ECO:0000256" key="2">
    <source>
        <dbReference type="ARBA" id="ARBA00012438"/>
    </source>
</evidence>
<dbReference type="PANTHER" id="PTHR43065">
    <property type="entry name" value="SENSOR HISTIDINE KINASE"/>
    <property type="match status" value="1"/>
</dbReference>
<dbReference type="Gene3D" id="3.30.565.10">
    <property type="entry name" value="Histidine kinase-like ATPase, C-terminal domain"/>
    <property type="match status" value="1"/>
</dbReference>
<dbReference type="EC" id="2.7.13.3" evidence="2"/>
<keyword evidence="12" id="KW-1185">Reference proteome</keyword>
<evidence type="ECO:0000313" key="12">
    <source>
        <dbReference type="Proteomes" id="UP000289437"/>
    </source>
</evidence>
<organism evidence="11 12">
    <name type="scientific">Granulicella sibirica</name>
    <dbReference type="NCBI Taxonomy" id="2479048"/>
    <lineage>
        <taxon>Bacteria</taxon>
        <taxon>Pseudomonadati</taxon>
        <taxon>Acidobacteriota</taxon>
        <taxon>Terriglobia</taxon>
        <taxon>Terriglobales</taxon>
        <taxon>Acidobacteriaceae</taxon>
        <taxon>Granulicella</taxon>
    </lineage>
</organism>
<dbReference type="SUPFAM" id="SSF47384">
    <property type="entry name" value="Homodimeric domain of signal transducing histidine kinase"/>
    <property type="match status" value="1"/>
</dbReference>
<comment type="caution">
    <text evidence="11">The sequence shown here is derived from an EMBL/GenBank/DDBJ whole genome shotgun (WGS) entry which is preliminary data.</text>
</comment>
<keyword evidence="9" id="KW-0472">Membrane</keyword>
<evidence type="ECO:0000256" key="5">
    <source>
        <dbReference type="ARBA" id="ARBA00022741"/>
    </source>
</evidence>
<feature type="transmembrane region" description="Helical" evidence="9">
    <location>
        <begin position="83"/>
        <end position="109"/>
    </location>
</feature>
<evidence type="ECO:0000256" key="8">
    <source>
        <dbReference type="ARBA" id="ARBA00023012"/>
    </source>
</evidence>
<dbReference type="CDD" id="cd00082">
    <property type="entry name" value="HisKA"/>
    <property type="match status" value="1"/>
</dbReference>
<dbReference type="SMART" id="SM00387">
    <property type="entry name" value="HATPase_c"/>
    <property type="match status" value="1"/>
</dbReference>
<evidence type="ECO:0000256" key="7">
    <source>
        <dbReference type="ARBA" id="ARBA00022840"/>
    </source>
</evidence>
<keyword evidence="5" id="KW-0547">Nucleotide-binding</keyword>
<evidence type="ECO:0000256" key="4">
    <source>
        <dbReference type="ARBA" id="ARBA00022679"/>
    </source>
</evidence>
<feature type="transmembrane region" description="Helical" evidence="9">
    <location>
        <begin position="20"/>
        <end position="45"/>
    </location>
</feature>
<protein>
    <recommendedName>
        <fullName evidence="2">histidine kinase</fullName>
        <ecNumber evidence="2">2.7.13.3</ecNumber>
    </recommendedName>
</protein>
<dbReference type="EMBL" id="RDSM01000001">
    <property type="protein sequence ID" value="RXH57422.1"/>
    <property type="molecule type" value="Genomic_DNA"/>
</dbReference>
<dbReference type="PANTHER" id="PTHR43065:SF46">
    <property type="entry name" value="C4-DICARBOXYLATE TRANSPORT SENSOR PROTEIN DCTB"/>
    <property type="match status" value="1"/>
</dbReference>
<dbReference type="Gene3D" id="1.10.287.130">
    <property type="match status" value="1"/>
</dbReference>
<dbReference type="SUPFAM" id="SSF55874">
    <property type="entry name" value="ATPase domain of HSP90 chaperone/DNA topoisomerase II/histidine kinase"/>
    <property type="match status" value="1"/>
</dbReference>
<evidence type="ECO:0000256" key="9">
    <source>
        <dbReference type="SAM" id="Phobius"/>
    </source>
</evidence>
<dbReference type="InterPro" id="IPR036097">
    <property type="entry name" value="HisK_dim/P_sf"/>
</dbReference>
<proteinExistence type="predicted"/>
<comment type="catalytic activity">
    <reaction evidence="1">
        <text>ATP + protein L-histidine = ADP + protein N-phospho-L-histidine.</text>
        <dbReference type="EC" id="2.7.13.3"/>
    </reaction>
</comment>
<dbReference type="PROSITE" id="PS50109">
    <property type="entry name" value="HIS_KIN"/>
    <property type="match status" value="1"/>
</dbReference>
<keyword evidence="3" id="KW-0597">Phosphoprotein</keyword>
<gene>
    <name evidence="11" type="ORF">GRAN_0732</name>
</gene>
<feature type="domain" description="Histidine kinase" evidence="10">
    <location>
        <begin position="155"/>
        <end position="362"/>
    </location>
</feature>
<name>A0A4Q0T3D7_9BACT</name>
<reference evidence="11 12" key="1">
    <citation type="submission" date="2018-11" db="EMBL/GenBank/DDBJ databases">
        <authorList>
            <person name="Mardanov A.V."/>
            <person name="Ravin N.V."/>
            <person name="Dedysh S.N."/>
        </authorList>
    </citation>
    <scope>NUCLEOTIDE SEQUENCE [LARGE SCALE GENOMIC DNA]</scope>
    <source>
        <strain evidence="11 12">AF10</strain>
    </source>
</reference>
<evidence type="ECO:0000256" key="3">
    <source>
        <dbReference type="ARBA" id="ARBA00022553"/>
    </source>
</evidence>
<accession>A0A4Q0T3D7</accession>
<evidence type="ECO:0000259" key="10">
    <source>
        <dbReference type="PROSITE" id="PS50109"/>
    </source>
</evidence>
<feature type="transmembrane region" description="Helical" evidence="9">
    <location>
        <begin position="57"/>
        <end position="77"/>
    </location>
</feature>
<dbReference type="Proteomes" id="UP000289437">
    <property type="component" value="Unassembled WGS sequence"/>
</dbReference>
<dbReference type="GO" id="GO:0005524">
    <property type="term" value="F:ATP binding"/>
    <property type="evidence" value="ECO:0007669"/>
    <property type="project" value="UniProtKB-KW"/>
</dbReference>
<keyword evidence="9" id="KW-0812">Transmembrane</keyword>
<dbReference type="PRINTS" id="PR00344">
    <property type="entry name" value="BCTRLSENSOR"/>
</dbReference>
<keyword evidence="7" id="KW-0067">ATP-binding</keyword>
<dbReference type="InterPro" id="IPR003661">
    <property type="entry name" value="HisK_dim/P_dom"/>
</dbReference>
<dbReference type="RefSeq" id="WP_128911593.1">
    <property type="nucleotide sequence ID" value="NZ_RDSM01000001.1"/>
</dbReference>
<dbReference type="InterPro" id="IPR005467">
    <property type="entry name" value="His_kinase_dom"/>
</dbReference>
<dbReference type="GO" id="GO:0000155">
    <property type="term" value="F:phosphorelay sensor kinase activity"/>
    <property type="evidence" value="ECO:0007669"/>
    <property type="project" value="InterPro"/>
</dbReference>
<keyword evidence="6 11" id="KW-0418">Kinase</keyword>
<dbReference type="InterPro" id="IPR003594">
    <property type="entry name" value="HATPase_dom"/>
</dbReference>
<keyword evidence="9" id="KW-1133">Transmembrane helix</keyword>
<evidence type="ECO:0000256" key="1">
    <source>
        <dbReference type="ARBA" id="ARBA00000085"/>
    </source>
</evidence>
<sequence length="375" mass="41930">MLEQIPLMPHAVCWAAAPRLIWTMVVTNFITFLSYLTICGTLLYLVSRTRRVIARDWAYFVVGFALFIVACGSTHLLEVITTWIPVFWVDAGTNIVTAALSAYVAVMLIRRASTIGFAINDYSGRLANVEHEKSLIRDQLISARKMEDWSRMSAVISHEISNPLESIQNVLYLIQTNPDSSNEAVRLASIAGDEVQRVITISRSTLSFHRESTKPELVDLRSVCESVRFLLTSAIAKREIRFEIFSEGDAHVEAYPGETRQVVLNLARNACEAITENGRKVTLNLRPLRNGVELQVTDQGTGIPADVRPRLFEFGKSSKGDEGNGMGLWTVKQIIEKHGGEVQVDSSYQGGTRFIVWWPRSYSPAQPQQVLTASR</sequence>
<dbReference type="InterPro" id="IPR004358">
    <property type="entry name" value="Sig_transdc_His_kin-like_C"/>
</dbReference>
<keyword evidence="8" id="KW-0902">Two-component regulatory system</keyword>
<dbReference type="InterPro" id="IPR058544">
    <property type="entry name" value="ETR1_N"/>
</dbReference>
<keyword evidence="4" id="KW-0808">Transferase</keyword>